<dbReference type="EMBL" id="HACG01023343">
    <property type="protein sequence ID" value="CEK70208.1"/>
    <property type="molecule type" value="Transcribed_RNA"/>
</dbReference>
<sequence>MNGADILDDTTSVACRGAMNRTDLMNALRKTGRKCDSYGDFDSASMSRMKKLEVKRIFNNTGGITK</sequence>
<evidence type="ECO:0000313" key="1">
    <source>
        <dbReference type="EMBL" id="CEK70208.1"/>
    </source>
</evidence>
<accession>A0A0B6ZNR5</accession>
<protein>
    <submittedName>
        <fullName evidence="1">Uncharacterized protein</fullName>
    </submittedName>
</protein>
<organism evidence="1">
    <name type="scientific">Arion vulgaris</name>
    <dbReference type="NCBI Taxonomy" id="1028688"/>
    <lineage>
        <taxon>Eukaryota</taxon>
        <taxon>Metazoa</taxon>
        <taxon>Spiralia</taxon>
        <taxon>Lophotrochozoa</taxon>
        <taxon>Mollusca</taxon>
        <taxon>Gastropoda</taxon>
        <taxon>Heterobranchia</taxon>
        <taxon>Euthyneura</taxon>
        <taxon>Panpulmonata</taxon>
        <taxon>Eupulmonata</taxon>
        <taxon>Stylommatophora</taxon>
        <taxon>Helicina</taxon>
        <taxon>Arionoidea</taxon>
        <taxon>Arionidae</taxon>
        <taxon>Arion</taxon>
    </lineage>
</organism>
<dbReference type="AlphaFoldDB" id="A0A0B6ZNR5"/>
<name>A0A0B6ZNR5_9EUPU</name>
<gene>
    <name evidence="1" type="primary">ORF73269</name>
</gene>
<proteinExistence type="predicted"/>
<reference evidence="1" key="1">
    <citation type="submission" date="2014-12" db="EMBL/GenBank/DDBJ databases">
        <title>Insight into the proteome of Arion vulgaris.</title>
        <authorList>
            <person name="Aradska J."/>
            <person name="Bulat T."/>
            <person name="Smidak R."/>
            <person name="Sarate P."/>
            <person name="Gangsoo J."/>
            <person name="Sialana F."/>
            <person name="Bilban M."/>
            <person name="Lubec G."/>
        </authorList>
    </citation>
    <scope>NUCLEOTIDE SEQUENCE</scope>
    <source>
        <tissue evidence="1">Skin</tissue>
    </source>
</reference>